<keyword evidence="1" id="KW-0812">Transmembrane</keyword>
<keyword evidence="2" id="KW-0614">Plasmid</keyword>
<accession>A0A6M6DZP7</accession>
<feature type="transmembrane region" description="Helical" evidence="1">
    <location>
        <begin position="56"/>
        <end position="76"/>
    </location>
</feature>
<keyword evidence="1" id="KW-1133">Transmembrane helix</keyword>
<dbReference type="Proteomes" id="UP000501076">
    <property type="component" value="Plasmid pFDU301A"/>
</dbReference>
<evidence type="ECO:0000256" key="1">
    <source>
        <dbReference type="SAM" id="Phobius"/>
    </source>
</evidence>
<dbReference type="AlphaFoldDB" id="A0A6M6DZP7"/>
<dbReference type="EMBL" id="CP045273">
    <property type="protein sequence ID" value="QJX80373.1"/>
    <property type="molecule type" value="Genomic_DNA"/>
</dbReference>
<evidence type="ECO:0000313" key="2">
    <source>
        <dbReference type="EMBL" id="QJX80373.1"/>
    </source>
</evidence>
<evidence type="ECO:0000313" key="3">
    <source>
        <dbReference type="Proteomes" id="UP000501076"/>
    </source>
</evidence>
<geneLocation type="plasmid" evidence="3">
    <name>pfdu301a</name>
</geneLocation>
<proteinExistence type="predicted"/>
<organism evidence="2 3">
    <name type="scientific">Priestia megaterium</name>
    <name type="common">Bacillus megaterium</name>
    <dbReference type="NCBI Taxonomy" id="1404"/>
    <lineage>
        <taxon>Bacteria</taxon>
        <taxon>Bacillati</taxon>
        <taxon>Bacillota</taxon>
        <taxon>Bacilli</taxon>
        <taxon>Bacillales</taxon>
        <taxon>Bacillaceae</taxon>
        <taxon>Priestia</taxon>
    </lineage>
</organism>
<gene>
    <name evidence="2" type="ORF">FDZ14_30260</name>
</gene>
<name>A0A6M6DZP7_PRIMG</name>
<sequence length="196" mass="22624">MDYFRQEELRQYAYEDAKDGSYDHMPSDYEEQKFYESIYMEAEDDLKRDDGELDSLLAYGIIIAVVGIAFIIFLIFAQGALVGYSINYTPLIIIGFVLTGAIMYVSGGSNKFLNFLFYLGCFALATRFFATIVGYYEGVPYLNYIYAETTHLGGLIKYSIFYFIYIVLVPYGLMKLVTMMVREFKTPKQQEKKLNI</sequence>
<protein>
    <submittedName>
        <fullName evidence="2">Uncharacterized protein</fullName>
    </submittedName>
</protein>
<feature type="transmembrane region" description="Helical" evidence="1">
    <location>
        <begin position="88"/>
        <end position="105"/>
    </location>
</feature>
<feature type="transmembrane region" description="Helical" evidence="1">
    <location>
        <begin position="155"/>
        <end position="174"/>
    </location>
</feature>
<feature type="transmembrane region" description="Helical" evidence="1">
    <location>
        <begin position="112"/>
        <end position="135"/>
    </location>
</feature>
<keyword evidence="1" id="KW-0472">Membrane</keyword>
<dbReference type="RefSeq" id="WP_171778361.1">
    <property type="nucleotide sequence ID" value="NZ_CP045273.1"/>
</dbReference>
<reference evidence="2 3" key="1">
    <citation type="submission" date="2019-10" db="EMBL/GenBank/DDBJ databases">
        <title>Complete genome sequences for adaption low water activity.</title>
        <authorList>
            <person name="Zhao L."/>
            <person name="Zhong J."/>
        </authorList>
    </citation>
    <scope>NUCLEOTIDE SEQUENCE [LARGE SCALE GENOMIC DNA]</scope>
    <source>
        <strain evidence="2 3">FDU301</strain>
        <plasmid evidence="3">pfdu301a</plasmid>
    </source>
</reference>